<organism evidence="1 2">
    <name type="scientific">Rhizobium halophytocola</name>
    <dbReference type="NCBI Taxonomy" id="735519"/>
    <lineage>
        <taxon>Bacteria</taxon>
        <taxon>Pseudomonadati</taxon>
        <taxon>Pseudomonadota</taxon>
        <taxon>Alphaproteobacteria</taxon>
        <taxon>Hyphomicrobiales</taxon>
        <taxon>Rhizobiaceae</taxon>
        <taxon>Rhizobium/Agrobacterium group</taxon>
        <taxon>Rhizobium</taxon>
    </lineage>
</organism>
<gene>
    <name evidence="1" type="ORF">J2Z17_001077</name>
</gene>
<reference evidence="1 2" key="1">
    <citation type="submission" date="2021-03" db="EMBL/GenBank/DDBJ databases">
        <title>Genomic Encyclopedia of Type Strains, Phase IV (KMG-IV): sequencing the most valuable type-strain genomes for metagenomic binning, comparative biology and taxonomic classification.</title>
        <authorList>
            <person name="Goeker M."/>
        </authorList>
    </citation>
    <scope>NUCLEOTIDE SEQUENCE [LARGE SCALE GENOMIC DNA]</scope>
    <source>
        <strain evidence="1 2">DSM 21600</strain>
    </source>
</reference>
<comment type="caution">
    <text evidence="1">The sequence shown here is derived from an EMBL/GenBank/DDBJ whole genome shotgun (WGS) entry which is preliminary data.</text>
</comment>
<dbReference type="EMBL" id="JAGGJU010000002">
    <property type="protein sequence ID" value="MBP1849656.1"/>
    <property type="molecule type" value="Genomic_DNA"/>
</dbReference>
<accession>A0ABS4DVE3</accession>
<dbReference type="Proteomes" id="UP000759443">
    <property type="component" value="Unassembled WGS sequence"/>
</dbReference>
<name>A0ABS4DVE3_9HYPH</name>
<proteinExistence type="predicted"/>
<sequence>MGMFYKGFGGLEKPPNGLCAAEITGIVDRADPTGLQPILSLGR</sequence>
<keyword evidence="2" id="KW-1185">Reference proteome</keyword>
<evidence type="ECO:0000313" key="1">
    <source>
        <dbReference type="EMBL" id="MBP1849656.1"/>
    </source>
</evidence>
<protein>
    <submittedName>
        <fullName evidence="1">Uncharacterized protein</fullName>
    </submittedName>
</protein>
<dbReference type="RefSeq" id="WP_280923335.1">
    <property type="nucleotide sequence ID" value="NZ_JAGGJU010000002.1"/>
</dbReference>
<evidence type="ECO:0000313" key="2">
    <source>
        <dbReference type="Proteomes" id="UP000759443"/>
    </source>
</evidence>